<accession>A0A3P3QV82</accession>
<keyword evidence="6" id="KW-1185">Reference proteome</keyword>
<dbReference type="InterPro" id="IPR000055">
    <property type="entry name" value="Restrct_endonuc_typeI_TRD"/>
</dbReference>
<dbReference type="GO" id="GO:0004519">
    <property type="term" value="F:endonuclease activity"/>
    <property type="evidence" value="ECO:0007669"/>
    <property type="project" value="UniProtKB-KW"/>
</dbReference>
<dbReference type="OrthoDB" id="9811611at2"/>
<keyword evidence="3" id="KW-0238">DNA-binding</keyword>
<evidence type="ECO:0000313" key="5">
    <source>
        <dbReference type="EMBL" id="RRJ25157.1"/>
    </source>
</evidence>
<dbReference type="Gene3D" id="3.90.220.20">
    <property type="entry name" value="DNA methylase specificity domains"/>
    <property type="match status" value="2"/>
</dbReference>
<evidence type="ECO:0000256" key="2">
    <source>
        <dbReference type="ARBA" id="ARBA00022747"/>
    </source>
</evidence>
<dbReference type="GO" id="GO:0009307">
    <property type="term" value="P:DNA restriction-modification system"/>
    <property type="evidence" value="ECO:0007669"/>
    <property type="project" value="UniProtKB-KW"/>
</dbReference>
<evidence type="ECO:0000259" key="4">
    <source>
        <dbReference type="Pfam" id="PF01420"/>
    </source>
</evidence>
<dbReference type="EMBL" id="RRCO01000004">
    <property type="protein sequence ID" value="RRJ25157.1"/>
    <property type="molecule type" value="Genomic_DNA"/>
</dbReference>
<dbReference type="InterPro" id="IPR044946">
    <property type="entry name" value="Restrct_endonuc_typeI_TRD_sf"/>
</dbReference>
<comment type="caution">
    <text evidence="5">The sequence shown here is derived from an EMBL/GenBank/DDBJ whole genome shotgun (WGS) entry which is preliminary data.</text>
</comment>
<reference evidence="5 6" key="1">
    <citation type="submission" date="2018-11" db="EMBL/GenBank/DDBJ databases">
        <title>Genome sequencing of Lachnoanaerobaculum sp. KCOM 2030 (= ChDC B114).</title>
        <authorList>
            <person name="Kook J.-K."/>
            <person name="Park S.-N."/>
            <person name="Lim Y.K."/>
        </authorList>
    </citation>
    <scope>NUCLEOTIDE SEQUENCE [LARGE SCALE GENOMIC DNA]</scope>
    <source>
        <strain evidence="5 6">KCOM 2030</strain>
    </source>
</reference>
<gene>
    <name evidence="5" type="ORF">EHV10_09665</name>
</gene>
<dbReference type="InterPro" id="IPR052021">
    <property type="entry name" value="Type-I_RS_S_subunit"/>
</dbReference>
<sequence>MKCKWQIKKLSEIVDFNPRESLPKGRIAKKIGMDKLQPFCRDIMSYENEPFTSGTKFRNGDTIMARITPCLENGKIAKVDILDEGEIGFGSTEYIVFRAKEGIDTDYLYYLVCSSIVREPAIKSMVGSSGRQRVQTDVLMNLDIKVPSVEEQKVISGILRDLDDKIKLNNTINNNLEQQAQDIFDNMFPDISNGSHTIGEYISPKRGKGLLSKNAIYGSVPVIAGGLEPSTYHNVANTQSPVLAISASGANAGYVSLWNIPIWSSDSSFIDSSMTDDVYFWYVLLKKRQKEIFDAQTGSAQPHIYPQHIASMSITGLDIEKVHSYTLITTPIFEMIGHYKEEKTILASTRDALLPKLMSGELDVSNIEI</sequence>
<keyword evidence="2" id="KW-0680">Restriction system</keyword>
<dbReference type="Proteomes" id="UP000272490">
    <property type="component" value="Unassembled WGS sequence"/>
</dbReference>
<evidence type="ECO:0000256" key="3">
    <source>
        <dbReference type="ARBA" id="ARBA00023125"/>
    </source>
</evidence>
<dbReference type="SUPFAM" id="SSF116734">
    <property type="entry name" value="DNA methylase specificity domain"/>
    <property type="match status" value="2"/>
</dbReference>
<keyword evidence="5" id="KW-0540">Nuclease</keyword>
<evidence type="ECO:0000256" key="1">
    <source>
        <dbReference type="ARBA" id="ARBA00010923"/>
    </source>
</evidence>
<organism evidence="5 6">
    <name type="scientific">Lachnoanaerobaculum gingivalis</name>
    <dbReference type="NCBI Taxonomy" id="2490855"/>
    <lineage>
        <taxon>Bacteria</taxon>
        <taxon>Bacillati</taxon>
        <taxon>Bacillota</taxon>
        <taxon>Clostridia</taxon>
        <taxon>Lachnospirales</taxon>
        <taxon>Lachnospiraceae</taxon>
        <taxon>Lachnoanaerobaculum</taxon>
    </lineage>
</organism>
<dbReference type="RefSeq" id="WP_128674469.1">
    <property type="nucleotide sequence ID" value="NZ_RRCO01000004.1"/>
</dbReference>
<dbReference type="AlphaFoldDB" id="A0A3P3QV82"/>
<evidence type="ECO:0000313" key="6">
    <source>
        <dbReference type="Proteomes" id="UP000272490"/>
    </source>
</evidence>
<proteinExistence type="inferred from homology"/>
<protein>
    <submittedName>
        <fullName evidence="5">Restriction endonuclease subunit S</fullName>
    </submittedName>
</protein>
<dbReference type="Pfam" id="PF01420">
    <property type="entry name" value="Methylase_S"/>
    <property type="match status" value="1"/>
</dbReference>
<dbReference type="PANTHER" id="PTHR30408:SF13">
    <property type="entry name" value="TYPE I RESTRICTION ENZYME HINDI SPECIFICITY SUBUNIT"/>
    <property type="match status" value="1"/>
</dbReference>
<feature type="domain" description="Type I restriction modification DNA specificity" evidence="4">
    <location>
        <begin position="4"/>
        <end position="178"/>
    </location>
</feature>
<keyword evidence="5" id="KW-0255">Endonuclease</keyword>
<comment type="similarity">
    <text evidence="1">Belongs to the type-I restriction system S methylase family.</text>
</comment>
<name>A0A3P3QV82_9FIRM</name>
<dbReference type="CDD" id="cd17291">
    <property type="entry name" value="RMtype1_S_MgeORF438P-TRD-CR_like"/>
    <property type="match status" value="1"/>
</dbReference>
<dbReference type="CDD" id="cd17260">
    <property type="entry name" value="RMtype1_S_EcoEI-TRD1-CR1_like"/>
    <property type="match status" value="1"/>
</dbReference>
<dbReference type="GO" id="GO:0003677">
    <property type="term" value="F:DNA binding"/>
    <property type="evidence" value="ECO:0007669"/>
    <property type="project" value="UniProtKB-KW"/>
</dbReference>
<dbReference type="PANTHER" id="PTHR30408">
    <property type="entry name" value="TYPE-1 RESTRICTION ENZYME ECOKI SPECIFICITY PROTEIN"/>
    <property type="match status" value="1"/>
</dbReference>
<keyword evidence="5" id="KW-0378">Hydrolase</keyword>